<organism evidence="1 2">
    <name type="scientific">Alligator mississippiensis</name>
    <name type="common">American alligator</name>
    <dbReference type="NCBI Taxonomy" id="8496"/>
    <lineage>
        <taxon>Eukaryota</taxon>
        <taxon>Metazoa</taxon>
        <taxon>Chordata</taxon>
        <taxon>Craniata</taxon>
        <taxon>Vertebrata</taxon>
        <taxon>Euteleostomi</taxon>
        <taxon>Archelosauria</taxon>
        <taxon>Archosauria</taxon>
        <taxon>Crocodylia</taxon>
        <taxon>Alligatoridae</taxon>
        <taxon>Alligatorinae</taxon>
        <taxon>Alligator</taxon>
    </lineage>
</organism>
<dbReference type="EMBL" id="AKHW03006672">
    <property type="protein sequence ID" value="KYO19225.1"/>
    <property type="molecule type" value="Genomic_DNA"/>
</dbReference>
<proteinExistence type="predicted"/>
<comment type="caution">
    <text evidence="1">The sequence shown here is derived from an EMBL/GenBank/DDBJ whole genome shotgun (WGS) entry which is preliminary data.</text>
</comment>
<dbReference type="AlphaFoldDB" id="A0A151M3Y1"/>
<name>A0A151M3Y1_ALLMI</name>
<keyword evidence="2" id="KW-1185">Reference proteome</keyword>
<reference evidence="1 2" key="1">
    <citation type="journal article" date="2012" name="Genome Biol.">
        <title>Sequencing three crocodilian genomes to illuminate the evolution of archosaurs and amniotes.</title>
        <authorList>
            <person name="St John J.A."/>
            <person name="Braun E.L."/>
            <person name="Isberg S.R."/>
            <person name="Miles L.G."/>
            <person name="Chong A.Y."/>
            <person name="Gongora J."/>
            <person name="Dalzell P."/>
            <person name="Moran C."/>
            <person name="Bed'hom B."/>
            <person name="Abzhanov A."/>
            <person name="Burgess S.C."/>
            <person name="Cooksey A.M."/>
            <person name="Castoe T.A."/>
            <person name="Crawford N.G."/>
            <person name="Densmore L.D."/>
            <person name="Drew J.C."/>
            <person name="Edwards S.V."/>
            <person name="Faircloth B.C."/>
            <person name="Fujita M.K."/>
            <person name="Greenwold M.J."/>
            <person name="Hoffmann F.G."/>
            <person name="Howard J.M."/>
            <person name="Iguchi T."/>
            <person name="Janes D.E."/>
            <person name="Khan S.Y."/>
            <person name="Kohno S."/>
            <person name="de Koning A.J."/>
            <person name="Lance S.L."/>
            <person name="McCarthy F.M."/>
            <person name="McCormack J.E."/>
            <person name="Merchant M.E."/>
            <person name="Peterson D.G."/>
            <person name="Pollock D.D."/>
            <person name="Pourmand N."/>
            <person name="Raney B.J."/>
            <person name="Roessler K.A."/>
            <person name="Sanford J.R."/>
            <person name="Sawyer R.H."/>
            <person name="Schmidt C.J."/>
            <person name="Triplett E.W."/>
            <person name="Tuberville T.D."/>
            <person name="Venegas-Anaya M."/>
            <person name="Howard J.T."/>
            <person name="Jarvis E.D."/>
            <person name="Guillette L.J.Jr."/>
            <person name="Glenn T.C."/>
            <person name="Green R.E."/>
            <person name="Ray D.A."/>
        </authorList>
    </citation>
    <scope>NUCLEOTIDE SEQUENCE [LARGE SCALE GENOMIC DNA]</scope>
    <source>
        <strain evidence="1">KSC_2009_1</strain>
    </source>
</reference>
<sequence length="81" mass="9527">MKAVNRDELAIQGQYSYNPYSCKLDSYKRIRWQDINLIMGSANNEWRSQTTRILREANGIFFYYCQVDSNAERRKGTANGH</sequence>
<protein>
    <submittedName>
        <fullName evidence="1">Uncharacterized protein</fullName>
    </submittedName>
</protein>
<gene>
    <name evidence="1" type="ORF">Y1Q_0001132</name>
</gene>
<evidence type="ECO:0000313" key="2">
    <source>
        <dbReference type="Proteomes" id="UP000050525"/>
    </source>
</evidence>
<accession>A0A151M3Y1</accession>
<dbReference type="Proteomes" id="UP000050525">
    <property type="component" value="Unassembled WGS sequence"/>
</dbReference>
<evidence type="ECO:0000313" key="1">
    <source>
        <dbReference type="EMBL" id="KYO19225.1"/>
    </source>
</evidence>